<dbReference type="InterPro" id="IPR001082">
    <property type="entry name" value="Pilin"/>
</dbReference>
<proteinExistence type="inferred from homology"/>
<organism evidence="2 3">
    <name type="scientific">Dyella marensis</name>
    <dbReference type="NCBI Taxonomy" id="500610"/>
    <lineage>
        <taxon>Bacteria</taxon>
        <taxon>Pseudomonadati</taxon>
        <taxon>Pseudomonadota</taxon>
        <taxon>Gammaproteobacteria</taxon>
        <taxon>Lysobacterales</taxon>
        <taxon>Rhodanobacteraceae</taxon>
        <taxon>Dyella</taxon>
    </lineage>
</organism>
<dbReference type="AlphaFoldDB" id="A0A1I2BYD1"/>
<dbReference type="Proteomes" id="UP000199477">
    <property type="component" value="Unassembled WGS sequence"/>
</dbReference>
<dbReference type="EMBL" id="FONH01000003">
    <property type="protein sequence ID" value="SFE61139.1"/>
    <property type="molecule type" value="Genomic_DNA"/>
</dbReference>
<comment type="similarity">
    <text evidence="1">Belongs to the N-Me-Phe pilin family.</text>
</comment>
<keyword evidence="3" id="KW-1185">Reference proteome</keyword>
<dbReference type="STRING" id="500610.SAMN02799615_01300"/>
<gene>
    <name evidence="2" type="ORF">SAMN02799615_01300</name>
</gene>
<dbReference type="Pfam" id="PF00114">
    <property type="entry name" value="Pilin"/>
    <property type="match status" value="1"/>
</dbReference>
<evidence type="ECO:0000313" key="3">
    <source>
        <dbReference type="Proteomes" id="UP000199477"/>
    </source>
</evidence>
<dbReference type="GO" id="GO:0009289">
    <property type="term" value="C:pilus"/>
    <property type="evidence" value="ECO:0007669"/>
    <property type="project" value="InterPro"/>
</dbReference>
<name>A0A1I2BYD1_9GAMM</name>
<accession>A0A1I2BYD1</accession>
<dbReference type="Gene3D" id="3.30.700.10">
    <property type="entry name" value="Glycoprotein, Type 4 Pilin"/>
    <property type="match status" value="1"/>
</dbReference>
<dbReference type="InterPro" id="IPR045584">
    <property type="entry name" value="Pilin-like"/>
</dbReference>
<dbReference type="GO" id="GO:0007155">
    <property type="term" value="P:cell adhesion"/>
    <property type="evidence" value="ECO:0007669"/>
    <property type="project" value="InterPro"/>
</dbReference>
<reference evidence="3" key="1">
    <citation type="submission" date="2016-10" db="EMBL/GenBank/DDBJ databases">
        <authorList>
            <person name="Varghese N."/>
            <person name="Submissions S."/>
        </authorList>
    </citation>
    <scope>NUCLEOTIDE SEQUENCE [LARGE SCALE GENOMIC DNA]</scope>
    <source>
        <strain evidence="3">UNC178MFTsu3.1</strain>
    </source>
</reference>
<dbReference type="RefSeq" id="WP_051548894.1">
    <property type="nucleotide sequence ID" value="NZ_FONH01000003.1"/>
</dbReference>
<dbReference type="SUPFAM" id="SSF54523">
    <property type="entry name" value="Pili subunits"/>
    <property type="match status" value="1"/>
</dbReference>
<evidence type="ECO:0000313" key="2">
    <source>
        <dbReference type="EMBL" id="SFE61139.1"/>
    </source>
</evidence>
<sequence length="732" mass="77767">MNLPRRLLPATILAASAVLGACHRDQAPSADASAIKHAQEQLSQPAWLLQHLPAHTVAYLRIPSPWGLLGAVPNGRPLDATLAGEQHLKTVAALRDAIAKDKLLADAGATPLTLALLSDLRGPLEISAVDPLGMPSPGSMLLASMQLEQRDVGALNRRFAQLGGALGLQAPLDAKGDGALASGELLHFDAAGGRLFVLAARSGVGAAVIDRGALNALLDEVRNPKSADITAKVTEQERQIDASGQGLFGWFSTHGLGGMASGAIPADSVGTLPGEFTARTESIAFGWGTVDGHGRLQLRLHAPQARLLGYLAPQQFAPGFKVAGKPSWVVTLALPGTEQVKTFEDQLILNFGADRAAAYRKAMADSKQRMGFDLAEFSQWVGPELVGYEDSAGSYAAVRVRDRAALYARLEELAKNRRWTYQVRSLEGTQVHSLSIPNRLGERLRDEAGGQEPKQQALLELLGRLGSHLYWVEDGDYLIFGKLPQSLADRAAAKLDTRMDEWLKAQAHPGAETLLGFAATSHDAQRKAYYGYLELLQYLDDASGGTVDLQALPAAHTLNLPRDGVIGASLDATRDDLSLRLTYEQNPLEMVTSGSNGMVAVAAAGVMAAVAIPAYQDYQLRSQVAQAMAAADPAKVAVLEFRQSKNRWPKSGKEAGLDEDEAGPRVLPDGSIQLSLAGTGSAKLTDGTVLLTPQPAGRSWTWHCHAEGVADKYLPVSCRQGASQAADATPAR</sequence>
<dbReference type="PROSITE" id="PS51257">
    <property type="entry name" value="PROKAR_LIPOPROTEIN"/>
    <property type="match status" value="1"/>
</dbReference>
<protein>
    <submittedName>
        <fullName evidence="2">Tfp pilus assembly protein, major pilin PilA</fullName>
    </submittedName>
</protein>
<evidence type="ECO:0000256" key="1">
    <source>
        <dbReference type="ARBA" id="ARBA00005233"/>
    </source>
</evidence>